<dbReference type="Gene3D" id="1.20.5.4130">
    <property type="match status" value="1"/>
</dbReference>
<dbReference type="AlphaFoldDB" id="A0A068UIC9"/>
<keyword evidence="6" id="KW-1185">Reference proteome</keyword>
<dbReference type="PhylomeDB" id="A0A068UIC9"/>
<dbReference type="InterPro" id="IPR041118">
    <property type="entry name" value="Rx_N"/>
</dbReference>
<accession>A0A068UIC9</accession>
<dbReference type="Gramene" id="CDP08047">
    <property type="protein sequence ID" value="CDP08047"/>
    <property type="gene ID" value="GSCOC_T00026735001"/>
</dbReference>
<evidence type="ECO:0000256" key="1">
    <source>
        <dbReference type="ARBA" id="ARBA00022737"/>
    </source>
</evidence>
<gene>
    <name evidence="5" type="ORF">GSCOC_T00026735001</name>
</gene>
<dbReference type="InParanoid" id="A0A068UIC9"/>
<keyword evidence="1" id="KW-0677">Repeat</keyword>
<dbReference type="GO" id="GO:0006952">
    <property type="term" value="P:defense response"/>
    <property type="evidence" value="ECO:0007669"/>
    <property type="project" value="UniProtKB-KW"/>
</dbReference>
<name>A0A068UIC9_COFCA</name>
<proteinExistence type="predicted"/>
<evidence type="ECO:0000256" key="2">
    <source>
        <dbReference type="ARBA" id="ARBA00022741"/>
    </source>
</evidence>
<dbReference type="Proteomes" id="UP000295252">
    <property type="component" value="Chromosome V"/>
</dbReference>
<keyword evidence="2" id="KW-0547">Nucleotide-binding</keyword>
<reference evidence="6" key="1">
    <citation type="journal article" date="2014" name="Science">
        <title>The coffee genome provides insight into the convergent evolution of caffeine biosynthesis.</title>
        <authorList>
            <person name="Denoeud F."/>
            <person name="Carretero-Paulet L."/>
            <person name="Dereeper A."/>
            <person name="Droc G."/>
            <person name="Guyot R."/>
            <person name="Pietrella M."/>
            <person name="Zheng C."/>
            <person name="Alberti A."/>
            <person name="Anthony F."/>
            <person name="Aprea G."/>
            <person name="Aury J.M."/>
            <person name="Bento P."/>
            <person name="Bernard M."/>
            <person name="Bocs S."/>
            <person name="Campa C."/>
            <person name="Cenci A."/>
            <person name="Combes M.C."/>
            <person name="Crouzillat D."/>
            <person name="Da Silva C."/>
            <person name="Daddiego L."/>
            <person name="De Bellis F."/>
            <person name="Dussert S."/>
            <person name="Garsmeur O."/>
            <person name="Gayraud T."/>
            <person name="Guignon V."/>
            <person name="Jahn K."/>
            <person name="Jamilloux V."/>
            <person name="Joet T."/>
            <person name="Labadie K."/>
            <person name="Lan T."/>
            <person name="Leclercq J."/>
            <person name="Lepelley M."/>
            <person name="Leroy T."/>
            <person name="Li L.T."/>
            <person name="Librado P."/>
            <person name="Lopez L."/>
            <person name="Munoz A."/>
            <person name="Noel B."/>
            <person name="Pallavicini A."/>
            <person name="Perrotta G."/>
            <person name="Poncet V."/>
            <person name="Pot D."/>
            <person name="Priyono X."/>
            <person name="Rigoreau M."/>
            <person name="Rouard M."/>
            <person name="Rozas J."/>
            <person name="Tranchant-Dubreuil C."/>
            <person name="VanBuren R."/>
            <person name="Zhang Q."/>
            <person name="Andrade A.C."/>
            <person name="Argout X."/>
            <person name="Bertrand B."/>
            <person name="de Kochko A."/>
            <person name="Graziosi G."/>
            <person name="Henry R.J."/>
            <person name="Jayarama X."/>
            <person name="Ming R."/>
            <person name="Nagai C."/>
            <person name="Rounsley S."/>
            <person name="Sankoff D."/>
            <person name="Giuliano G."/>
            <person name="Albert V.A."/>
            <person name="Wincker P."/>
            <person name="Lashermes P."/>
        </authorList>
    </citation>
    <scope>NUCLEOTIDE SEQUENCE [LARGE SCALE GENOMIC DNA]</scope>
    <source>
        <strain evidence="6">cv. DH200-94</strain>
    </source>
</reference>
<evidence type="ECO:0000313" key="5">
    <source>
        <dbReference type="EMBL" id="CDP08047.1"/>
    </source>
</evidence>
<feature type="domain" description="Disease resistance N-terminal" evidence="4">
    <location>
        <begin position="6"/>
        <end position="78"/>
    </location>
</feature>
<evidence type="ECO:0000259" key="4">
    <source>
        <dbReference type="Pfam" id="PF18052"/>
    </source>
</evidence>
<dbReference type="GO" id="GO:0000166">
    <property type="term" value="F:nucleotide binding"/>
    <property type="evidence" value="ECO:0007669"/>
    <property type="project" value="UniProtKB-KW"/>
</dbReference>
<evidence type="ECO:0000313" key="6">
    <source>
        <dbReference type="Proteomes" id="UP000295252"/>
    </source>
</evidence>
<dbReference type="EMBL" id="HG739114">
    <property type="protein sequence ID" value="CDP08047.1"/>
    <property type="molecule type" value="Genomic_DNA"/>
</dbReference>
<organism evidence="5 6">
    <name type="scientific">Coffea canephora</name>
    <name type="common">Robusta coffee</name>
    <dbReference type="NCBI Taxonomy" id="49390"/>
    <lineage>
        <taxon>Eukaryota</taxon>
        <taxon>Viridiplantae</taxon>
        <taxon>Streptophyta</taxon>
        <taxon>Embryophyta</taxon>
        <taxon>Tracheophyta</taxon>
        <taxon>Spermatophyta</taxon>
        <taxon>Magnoliopsida</taxon>
        <taxon>eudicotyledons</taxon>
        <taxon>Gunneridae</taxon>
        <taxon>Pentapetalae</taxon>
        <taxon>asterids</taxon>
        <taxon>lamiids</taxon>
        <taxon>Gentianales</taxon>
        <taxon>Rubiaceae</taxon>
        <taxon>Ixoroideae</taxon>
        <taxon>Gardenieae complex</taxon>
        <taxon>Bertiereae - Coffeeae clade</taxon>
        <taxon>Coffeeae</taxon>
        <taxon>Coffea</taxon>
    </lineage>
</organism>
<dbReference type="Pfam" id="PF18052">
    <property type="entry name" value="Rx_N"/>
    <property type="match status" value="1"/>
</dbReference>
<evidence type="ECO:0000256" key="3">
    <source>
        <dbReference type="ARBA" id="ARBA00022821"/>
    </source>
</evidence>
<sequence length="80" mass="9103">MHKYSNLFSHSSEETNLVQTIREELESLEGSLSIIQAVSRDNLRLQDKAENIKHWLQKLGGLAYNADDVLAEFAYEILPA</sequence>
<protein>
    <recommendedName>
        <fullName evidence="4">Disease resistance N-terminal domain-containing protein</fullName>
    </recommendedName>
</protein>
<keyword evidence="3" id="KW-0611">Plant defense</keyword>